<keyword evidence="5" id="KW-1185">Reference proteome</keyword>
<dbReference type="SUPFAM" id="SSF55008">
    <property type="entry name" value="HMA, heavy metal-associated domain"/>
    <property type="match status" value="1"/>
</dbReference>
<dbReference type="AlphaFoldDB" id="A0A9Q1M2V0"/>
<dbReference type="GO" id="GO:0016020">
    <property type="term" value="C:membrane"/>
    <property type="evidence" value="ECO:0007669"/>
    <property type="project" value="UniProtKB-SubCell"/>
</dbReference>
<evidence type="ECO:0000256" key="1">
    <source>
        <dbReference type="ARBA" id="ARBA00004170"/>
    </source>
</evidence>
<dbReference type="InterPro" id="IPR036163">
    <property type="entry name" value="HMA_dom_sf"/>
</dbReference>
<evidence type="ECO:0000259" key="3">
    <source>
        <dbReference type="PROSITE" id="PS50846"/>
    </source>
</evidence>
<accession>A0A9Q1M2V0</accession>
<dbReference type="EMBL" id="JAJAGQ010000012">
    <property type="protein sequence ID" value="KAJ8548231.1"/>
    <property type="molecule type" value="Genomic_DNA"/>
</dbReference>
<proteinExistence type="predicted"/>
<dbReference type="PANTHER" id="PTHR22814">
    <property type="entry name" value="COPPER TRANSPORT PROTEIN ATOX1-RELATED"/>
    <property type="match status" value="1"/>
</dbReference>
<feature type="domain" description="HMA" evidence="3">
    <location>
        <begin position="1"/>
        <end position="64"/>
    </location>
</feature>
<dbReference type="Pfam" id="PF00403">
    <property type="entry name" value="HMA"/>
    <property type="match status" value="1"/>
</dbReference>
<organism evidence="4 5">
    <name type="scientific">Anisodus acutangulus</name>
    <dbReference type="NCBI Taxonomy" id="402998"/>
    <lineage>
        <taxon>Eukaryota</taxon>
        <taxon>Viridiplantae</taxon>
        <taxon>Streptophyta</taxon>
        <taxon>Embryophyta</taxon>
        <taxon>Tracheophyta</taxon>
        <taxon>Spermatophyta</taxon>
        <taxon>Magnoliopsida</taxon>
        <taxon>eudicotyledons</taxon>
        <taxon>Gunneridae</taxon>
        <taxon>Pentapetalae</taxon>
        <taxon>asterids</taxon>
        <taxon>lamiids</taxon>
        <taxon>Solanales</taxon>
        <taxon>Solanaceae</taxon>
        <taxon>Solanoideae</taxon>
        <taxon>Hyoscyameae</taxon>
        <taxon>Anisodus</taxon>
    </lineage>
</organism>
<comment type="caution">
    <text evidence="4">The sequence shown here is derived from an EMBL/GenBank/DDBJ whole genome shotgun (WGS) entry which is preliminary data.</text>
</comment>
<dbReference type="CDD" id="cd00371">
    <property type="entry name" value="HMA"/>
    <property type="match status" value="1"/>
</dbReference>
<dbReference type="OrthoDB" id="689350at2759"/>
<name>A0A9Q1M2V0_9SOLA</name>
<evidence type="ECO:0000313" key="5">
    <source>
        <dbReference type="Proteomes" id="UP001152561"/>
    </source>
</evidence>
<evidence type="ECO:0000256" key="2">
    <source>
        <dbReference type="ARBA" id="ARBA00022723"/>
    </source>
</evidence>
<comment type="subcellular location">
    <subcellularLocation>
        <location evidence="1">Membrane</location>
        <topology evidence="1">Peripheral membrane protein</topology>
    </subcellularLocation>
</comment>
<dbReference type="PROSITE" id="PS50846">
    <property type="entry name" value="HMA_2"/>
    <property type="match status" value="1"/>
</dbReference>
<protein>
    <recommendedName>
        <fullName evidence="3">HMA domain-containing protein</fullName>
    </recommendedName>
</protein>
<keyword evidence="2" id="KW-0479">Metal-binding</keyword>
<dbReference type="GO" id="GO:0009626">
    <property type="term" value="P:plant-type hypersensitive response"/>
    <property type="evidence" value="ECO:0007669"/>
    <property type="project" value="UniProtKB-KW"/>
</dbReference>
<sequence>MQTVEIKVKMECDGCESKVKNAISSMKGVKSVEINIKESRVIVTGYVEQIKVLKKVQNTGKKEEIWPYVKYNLESYPYAPGIYDKKAPSGYVKKDPQALCFFS</sequence>
<dbReference type="Proteomes" id="UP001152561">
    <property type="component" value="Unassembled WGS sequence"/>
</dbReference>
<dbReference type="InterPro" id="IPR006121">
    <property type="entry name" value="HMA_dom"/>
</dbReference>
<reference evidence="5" key="1">
    <citation type="journal article" date="2023" name="Proc. Natl. Acad. Sci. U.S.A.">
        <title>Genomic and structural basis for evolution of tropane alkaloid biosynthesis.</title>
        <authorList>
            <person name="Wanga Y.-J."/>
            <person name="Taina T."/>
            <person name="Yua J.-Y."/>
            <person name="Lia J."/>
            <person name="Xua B."/>
            <person name="Chenc J."/>
            <person name="D'Auriad J.C."/>
            <person name="Huanga J.-P."/>
            <person name="Huanga S.-X."/>
        </authorList>
    </citation>
    <scope>NUCLEOTIDE SEQUENCE [LARGE SCALE GENOMIC DNA]</scope>
    <source>
        <strain evidence="5">cv. KIB-2019</strain>
    </source>
</reference>
<dbReference type="Gene3D" id="3.30.70.100">
    <property type="match status" value="1"/>
</dbReference>
<evidence type="ECO:0000313" key="4">
    <source>
        <dbReference type="EMBL" id="KAJ8548231.1"/>
    </source>
</evidence>
<gene>
    <name evidence="4" type="ORF">K7X08_030700</name>
</gene>
<dbReference type="GO" id="GO:0046872">
    <property type="term" value="F:metal ion binding"/>
    <property type="evidence" value="ECO:0007669"/>
    <property type="project" value="UniProtKB-KW"/>
</dbReference>
<dbReference type="PANTHER" id="PTHR22814:SF356">
    <property type="entry name" value="HEAVY METAL-ASSOCIATED ISOPRENYLATED PLANT PROTEIN 20"/>
    <property type="match status" value="1"/>
</dbReference>